<dbReference type="InterPro" id="IPR050399">
    <property type="entry name" value="HPr"/>
</dbReference>
<sequence length="110" mass="12071">MKTVSWESTVTNPNGVHCRVAERLIKVIDEYEATVQIIDRGPPIDCTSILELLSLALVQGSRVRFTAQGLDAEQVVAAVEQVLSEPEPSEPEPHQNSPAQIQVQPEALKE</sequence>
<dbReference type="PROSITE" id="PS51350">
    <property type="entry name" value="PTS_HPR_DOM"/>
    <property type="match status" value="1"/>
</dbReference>
<keyword evidence="3" id="KW-0963">Cytoplasm</keyword>
<organism evidence="7 8">
    <name type="scientific">Candidatus Electrothrix aarhusensis</name>
    <dbReference type="NCBI Taxonomy" id="1859131"/>
    <lineage>
        <taxon>Bacteria</taxon>
        <taxon>Pseudomonadati</taxon>
        <taxon>Thermodesulfobacteriota</taxon>
        <taxon>Desulfobulbia</taxon>
        <taxon>Desulfobulbales</taxon>
        <taxon>Desulfobulbaceae</taxon>
        <taxon>Candidatus Electrothrix</taxon>
    </lineage>
</organism>
<feature type="domain" description="HPr" evidence="6">
    <location>
        <begin position="1"/>
        <end position="91"/>
    </location>
</feature>
<dbReference type="GO" id="GO:0009401">
    <property type="term" value="P:phosphoenolpyruvate-dependent sugar phosphotransferase system"/>
    <property type="evidence" value="ECO:0007669"/>
    <property type="project" value="UniProtKB-KW"/>
</dbReference>
<dbReference type="PRINTS" id="PR00107">
    <property type="entry name" value="PHOSPHOCPHPR"/>
</dbReference>
<comment type="subcellular location">
    <subcellularLocation>
        <location evidence="1">Cytoplasm</location>
    </subcellularLocation>
</comment>
<comment type="caution">
    <text evidence="7">The sequence shown here is derived from an EMBL/GenBank/DDBJ whole genome shotgun (WGS) entry which is preliminary data.</text>
</comment>
<evidence type="ECO:0000256" key="2">
    <source>
        <dbReference type="ARBA" id="ARBA00010736"/>
    </source>
</evidence>
<evidence type="ECO:0000259" key="6">
    <source>
        <dbReference type="PROSITE" id="PS51350"/>
    </source>
</evidence>
<evidence type="ECO:0000256" key="4">
    <source>
        <dbReference type="ARBA" id="ARBA00022683"/>
    </source>
</evidence>
<dbReference type="GO" id="GO:0005737">
    <property type="term" value="C:cytoplasm"/>
    <property type="evidence" value="ECO:0007669"/>
    <property type="project" value="UniProtKB-SubCell"/>
</dbReference>
<dbReference type="Gene3D" id="3.30.1340.10">
    <property type="entry name" value="HPr-like"/>
    <property type="match status" value="1"/>
</dbReference>
<dbReference type="PANTHER" id="PTHR33705:SF2">
    <property type="entry name" value="PHOSPHOCARRIER PROTEIN NPR"/>
    <property type="match status" value="1"/>
</dbReference>
<dbReference type="InterPro" id="IPR035895">
    <property type="entry name" value="HPr-like_sf"/>
</dbReference>
<feature type="compositionally biased region" description="Polar residues" evidence="5">
    <location>
        <begin position="94"/>
        <end position="103"/>
    </location>
</feature>
<evidence type="ECO:0000313" key="8">
    <source>
        <dbReference type="Proteomes" id="UP000287853"/>
    </source>
</evidence>
<reference evidence="7 8" key="1">
    <citation type="submission" date="2017-01" db="EMBL/GenBank/DDBJ databases">
        <title>The cable genome- insights into the physiology and evolution of filamentous bacteria capable of sulfide oxidation via long distance electron transfer.</title>
        <authorList>
            <person name="Schreiber L."/>
            <person name="Bjerg J.T."/>
            <person name="Boggild A."/>
            <person name="Van De Vossenberg J."/>
            <person name="Meysman F."/>
            <person name="Nielsen L.P."/>
            <person name="Schramm A."/>
            <person name="Kjeldsen K.U."/>
        </authorList>
    </citation>
    <scope>NUCLEOTIDE SEQUENCE [LARGE SCALE GENOMIC DNA]</scope>
    <source>
        <strain evidence="7">MCF</strain>
    </source>
</reference>
<dbReference type="Pfam" id="PF00381">
    <property type="entry name" value="PTS-HPr"/>
    <property type="match status" value="1"/>
</dbReference>
<keyword evidence="4" id="KW-0598">Phosphotransferase system</keyword>
<protein>
    <submittedName>
        <fullName evidence="7">Phosphotransferase system HPr (HPr) family</fullName>
    </submittedName>
</protein>
<dbReference type="AlphaFoldDB" id="A0A3S3QFT0"/>
<evidence type="ECO:0000256" key="1">
    <source>
        <dbReference type="ARBA" id="ARBA00004496"/>
    </source>
</evidence>
<accession>A0A3S3QFT0</accession>
<dbReference type="NCBIfam" id="TIGR01003">
    <property type="entry name" value="PTS_HPr_family"/>
    <property type="match status" value="1"/>
</dbReference>
<dbReference type="EMBL" id="MTKO01000126">
    <property type="protein sequence ID" value="RWX43252.1"/>
    <property type="molecule type" value="Genomic_DNA"/>
</dbReference>
<proteinExistence type="inferred from homology"/>
<dbReference type="PANTHER" id="PTHR33705">
    <property type="entry name" value="PHOSPHOCARRIER PROTEIN HPR"/>
    <property type="match status" value="1"/>
</dbReference>
<keyword evidence="8" id="KW-1185">Reference proteome</keyword>
<evidence type="ECO:0000313" key="7">
    <source>
        <dbReference type="EMBL" id="RWX43252.1"/>
    </source>
</evidence>
<dbReference type="InterPro" id="IPR000032">
    <property type="entry name" value="HPr-like"/>
</dbReference>
<dbReference type="Proteomes" id="UP000287853">
    <property type="component" value="Unassembled WGS sequence"/>
</dbReference>
<dbReference type="GO" id="GO:0016740">
    <property type="term" value="F:transferase activity"/>
    <property type="evidence" value="ECO:0007669"/>
    <property type="project" value="UniProtKB-KW"/>
</dbReference>
<evidence type="ECO:0000256" key="3">
    <source>
        <dbReference type="ARBA" id="ARBA00022490"/>
    </source>
</evidence>
<gene>
    <name evidence="7" type="ORF">H206_03011</name>
</gene>
<feature type="region of interest" description="Disordered" evidence="5">
    <location>
        <begin position="83"/>
        <end position="110"/>
    </location>
</feature>
<evidence type="ECO:0000256" key="5">
    <source>
        <dbReference type="SAM" id="MobiDB-lite"/>
    </source>
</evidence>
<dbReference type="SUPFAM" id="SSF55594">
    <property type="entry name" value="HPr-like"/>
    <property type="match status" value="1"/>
</dbReference>
<name>A0A3S3QFT0_9BACT</name>
<comment type="similarity">
    <text evidence="2">Belongs to the HPr family.</text>
</comment>
<keyword evidence="7" id="KW-0808">Transferase</keyword>